<feature type="transmembrane region" description="Helical" evidence="1">
    <location>
        <begin position="130"/>
        <end position="154"/>
    </location>
</feature>
<reference evidence="2" key="1">
    <citation type="submission" date="2020-02" db="EMBL/GenBank/DDBJ databases">
        <authorList>
            <person name="Meier V. D."/>
        </authorList>
    </citation>
    <scope>NUCLEOTIDE SEQUENCE</scope>
    <source>
        <strain evidence="2">AVDCRST_MAG43</strain>
    </source>
</reference>
<accession>A0A6J4USZ3</accession>
<feature type="transmembrane region" description="Helical" evidence="1">
    <location>
        <begin position="20"/>
        <end position="47"/>
    </location>
</feature>
<evidence type="ECO:0000256" key="1">
    <source>
        <dbReference type="SAM" id="Phobius"/>
    </source>
</evidence>
<keyword evidence="1" id="KW-0472">Membrane</keyword>
<protein>
    <submittedName>
        <fullName evidence="2">Uncharacterized protein</fullName>
    </submittedName>
</protein>
<dbReference type="EMBL" id="CADCWI010000090">
    <property type="protein sequence ID" value="CAA9559008.1"/>
    <property type="molecule type" value="Genomic_DNA"/>
</dbReference>
<proteinExistence type="predicted"/>
<feature type="transmembrane region" description="Helical" evidence="1">
    <location>
        <begin position="103"/>
        <end position="123"/>
    </location>
</feature>
<organism evidence="2">
    <name type="scientific">uncultured Thermomicrobiales bacterium</name>
    <dbReference type="NCBI Taxonomy" id="1645740"/>
    <lineage>
        <taxon>Bacteria</taxon>
        <taxon>Pseudomonadati</taxon>
        <taxon>Thermomicrobiota</taxon>
        <taxon>Thermomicrobia</taxon>
        <taxon>Thermomicrobiales</taxon>
        <taxon>environmental samples</taxon>
    </lineage>
</organism>
<keyword evidence="1" id="KW-0812">Transmembrane</keyword>
<sequence length="179" mass="19601">MPEVSDFQWDQIPLGPFDSRLWWLLIGLCLALLFTVQAIETAVEGAWPHQRRSSRVVPRTRWVQRSWGLIGLFVVVGALLAIGIVAVHLWLGPQSPDQQVLGGILVGVGWALFLLFSLNALGLGRLMGNLGVIGPIAILVILVVGDILLLTTFIEVVPEWPVVRDAIESGLRDALPFVD</sequence>
<feature type="transmembrane region" description="Helical" evidence="1">
    <location>
        <begin position="67"/>
        <end position="91"/>
    </location>
</feature>
<keyword evidence="1" id="KW-1133">Transmembrane helix</keyword>
<evidence type="ECO:0000313" key="2">
    <source>
        <dbReference type="EMBL" id="CAA9559008.1"/>
    </source>
</evidence>
<dbReference type="AlphaFoldDB" id="A0A6J4USZ3"/>
<name>A0A6J4USZ3_9BACT</name>
<gene>
    <name evidence="2" type="ORF">AVDCRST_MAG43-1746</name>
</gene>